<evidence type="ECO:0000256" key="9">
    <source>
        <dbReference type="SAM" id="MobiDB-lite"/>
    </source>
</evidence>
<comment type="similarity">
    <text evidence="2">Belongs to the homogentisate dioxygenase family.</text>
</comment>
<dbReference type="EMBL" id="QRHA01000007">
    <property type="protein sequence ID" value="RDV25123.1"/>
    <property type="molecule type" value="Genomic_DNA"/>
</dbReference>
<evidence type="ECO:0000256" key="5">
    <source>
        <dbReference type="ARBA" id="ARBA00023002"/>
    </source>
</evidence>
<dbReference type="RefSeq" id="WP_115593454.1">
    <property type="nucleotide sequence ID" value="NZ_QRHA01000007.1"/>
</dbReference>
<accession>A0A3D8M5V0</accession>
<keyword evidence="12" id="KW-1185">Reference proteome</keyword>
<dbReference type="AlphaFoldDB" id="A0A3D8M5V0"/>
<feature type="region of interest" description="Disordered" evidence="9">
    <location>
        <begin position="1"/>
        <end position="20"/>
    </location>
</feature>
<evidence type="ECO:0000256" key="7">
    <source>
        <dbReference type="PIRSR" id="PIRSR605708-1"/>
    </source>
</evidence>
<evidence type="ECO:0000313" key="12">
    <source>
        <dbReference type="Proteomes" id="UP000256561"/>
    </source>
</evidence>
<dbReference type="GO" id="GO:0046872">
    <property type="term" value="F:metal ion binding"/>
    <property type="evidence" value="ECO:0007669"/>
    <property type="project" value="UniProtKB-KW"/>
</dbReference>
<sequence>MRNWIRLPAAQGTHSRQAHADLPAEAKFEREIGREGFFGPATHMHHKHPPTDWISWEGELRPRAFDLNRLDVSGHQSDEPNPFTAPTILHNPYCQYRLWQCKSNMTFLVRNADGDELMFIHEGEGELYCDYGRLYIREGDYVVLPRSTMWRLEPHSPMSILMIEATNDSYQLPEKGMLGGHAIFDPAVLDTPKIDSRFLQQQDENPWKIVVKRHEKLSYISYPFNPLDAQGWHGELSVVRLNWRDIRPLMSHRYHLPPSVHTTFVASRFVVCTFVPRPIESDPGALKVPFYHSNDDYDEVLFYHRGDFFSRDNIERGMVTFHPAGFTHGPHPKAFQSAEASEKTFAEEVAVMLDTRDALNIGEAALAVENPNYVNSWRSQLNQTAEFSER</sequence>
<comment type="cofactor">
    <cofactor evidence="1 8">
        <name>Fe cation</name>
        <dbReference type="ChEBI" id="CHEBI:24875"/>
    </cofactor>
</comment>
<keyword evidence="5" id="KW-0560">Oxidoreductase</keyword>
<dbReference type="PANTHER" id="PTHR11056">
    <property type="entry name" value="HOMOGENTISATE 1,2-DIOXYGENASE"/>
    <property type="match status" value="1"/>
</dbReference>
<dbReference type="PANTHER" id="PTHR11056:SF0">
    <property type="entry name" value="HOMOGENTISATE 1,2-DIOXYGENASE"/>
    <property type="match status" value="1"/>
</dbReference>
<organism evidence="11 12">
    <name type="scientific">Alteromonas aestuariivivens</name>
    <dbReference type="NCBI Taxonomy" id="1938339"/>
    <lineage>
        <taxon>Bacteria</taxon>
        <taxon>Pseudomonadati</taxon>
        <taxon>Pseudomonadota</taxon>
        <taxon>Gammaproteobacteria</taxon>
        <taxon>Alteromonadales</taxon>
        <taxon>Alteromonadaceae</taxon>
        <taxon>Alteromonas/Salinimonas group</taxon>
        <taxon>Alteromonas</taxon>
    </lineage>
</organism>
<dbReference type="InterPro" id="IPR014710">
    <property type="entry name" value="RmlC-like_jellyroll"/>
</dbReference>
<feature type="binding site" evidence="8">
    <location>
        <position position="298"/>
    </location>
    <ligand>
        <name>Fe cation</name>
        <dbReference type="ChEBI" id="CHEBI:24875"/>
    </ligand>
</feature>
<dbReference type="Proteomes" id="UP000256561">
    <property type="component" value="Unassembled WGS sequence"/>
</dbReference>
<dbReference type="InterPro" id="IPR011051">
    <property type="entry name" value="RmlC_Cupin_sf"/>
</dbReference>
<dbReference type="OrthoDB" id="9811253at2"/>
<evidence type="ECO:0000313" key="11">
    <source>
        <dbReference type="EMBL" id="RDV25123.1"/>
    </source>
</evidence>
<evidence type="ECO:0000256" key="3">
    <source>
        <dbReference type="ARBA" id="ARBA00022723"/>
    </source>
</evidence>
<feature type="active site" description="Proton acceptor" evidence="7">
    <location>
        <position position="255"/>
    </location>
</feature>
<proteinExistence type="inferred from homology"/>
<feature type="domain" description="Homogentisate 1,2-dioxygenase N-terminal" evidence="10">
    <location>
        <begin position="98"/>
        <end position="236"/>
    </location>
</feature>
<feature type="binding site" evidence="8">
    <location>
        <position position="328"/>
    </location>
    <ligand>
        <name>Fe cation</name>
        <dbReference type="ChEBI" id="CHEBI:24875"/>
    </ligand>
</feature>
<feature type="binding site" evidence="8">
    <location>
        <position position="328"/>
    </location>
    <ligand>
        <name>homogentisate</name>
        <dbReference type="ChEBI" id="CHEBI:16169"/>
    </ligand>
</feature>
<dbReference type="InterPro" id="IPR046452">
    <property type="entry name" value="HgmA_N"/>
</dbReference>
<evidence type="ECO:0000256" key="1">
    <source>
        <dbReference type="ARBA" id="ARBA00001962"/>
    </source>
</evidence>
<dbReference type="GO" id="GO:0006570">
    <property type="term" value="P:tyrosine metabolic process"/>
    <property type="evidence" value="ECO:0007669"/>
    <property type="project" value="InterPro"/>
</dbReference>
<protein>
    <submittedName>
        <fullName evidence="11">Homogentisate 1,2-dioxygenase</fullName>
    </submittedName>
</protein>
<evidence type="ECO:0000256" key="8">
    <source>
        <dbReference type="PIRSR" id="PIRSR605708-2"/>
    </source>
</evidence>
<dbReference type="SUPFAM" id="SSF51182">
    <property type="entry name" value="RmlC-like cupins"/>
    <property type="match status" value="1"/>
</dbReference>
<dbReference type="GO" id="GO:0005737">
    <property type="term" value="C:cytoplasm"/>
    <property type="evidence" value="ECO:0007669"/>
    <property type="project" value="TreeGrafter"/>
</dbReference>
<dbReference type="Pfam" id="PF20510">
    <property type="entry name" value="HgmA_N"/>
    <property type="match status" value="1"/>
</dbReference>
<dbReference type="GO" id="GO:0004411">
    <property type="term" value="F:homogentisate 1,2-dioxygenase activity"/>
    <property type="evidence" value="ECO:0007669"/>
    <property type="project" value="InterPro"/>
</dbReference>
<keyword evidence="4 11" id="KW-0223">Dioxygenase</keyword>
<keyword evidence="6 8" id="KW-0408">Iron</keyword>
<evidence type="ECO:0000256" key="2">
    <source>
        <dbReference type="ARBA" id="ARBA00007757"/>
    </source>
</evidence>
<evidence type="ECO:0000256" key="6">
    <source>
        <dbReference type="ARBA" id="ARBA00023004"/>
    </source>
</evidence>
<evidence type="ECO:0000256" key="4">
    <source>
        <dbReference type="ARBA" id="ARBA00022964"/>
    </source>
</evidence>
<comment type="caution">
    <text evidence="11">The sequence shown here is derived from an EMBL/GenBank/DDBJ whole genome shotgun (WGS) entry which is preliminary data.</text>
</comment>
<feature type="binding site" evidence="8">
    <location>
        <position position="292"/>
    </location>
    <ligand>
        <name>Fe cation</name>
        <dbReference type="ChEBI" id="CHEBI:24875"/>
    </ligand>
</feature>
<reference evidence="12" key="1">
    <citation type="submission" date="2018-08" db="EMBL/GenBank/DDBJ databases">
        <authorList>
            <person name="Zhang J."/>
            <person name="Du Z.-J."/>
        </authorList>
    </citation>
    <scope>NUCLEOTIDE SEQUENCE [LARGE SCALE GENOMIC DNA]</scope>
    <source>
        <strain evidence="12">KCTC 52655</strain>
    </source>
</reference>
<dbReference type="GO" id="GO:0006559">
    <property type="term" value="P:L-phenylalanine catabolic process"/>
    <property type="evidence" value="ECO:0007669"/>
    <property type="project" value="InterPro"/>
</dbReference>
<gene>
    <name evidence="11" type="ORF">DXV75_10900</name>
</gene>
<keyword evidence="3 8" id="KW-0479">Metal-binding</keyword>
<dbReference type="Gene3D" id="2.60.120.10">
    <property type="entry name" value="Jelly Rolls"/>
    <property type="match status" value="1"/>
</dbReference>
<dbReference type="InterPro" id="IPR005708">
    <property type="entry name" value="Homogentis_dOase"/>
</dbReference>
<name>A0A3D8M5V0_9ALTE</name>
<evidence type="ECO:0000259" key="10">
    <source>
        <dbReference type="Pfam" id="PF20510"/>
    </source>
</evidence>